<dbReference type="AlphaFoldDB" id="A0A834U2L4"/>
<dbReference type="EMBL" id="JAAIUW010000005">
    <property type="protein sequence ID" value="KAF7831281.1"/>
    <property type="molecule type" value="Genomic_DNA"/>
</dbReference>
<dbReference type="Proteomes" id="UP000634136">
    <property type="component" value="Unassembled WGS sequence"/>
</dbReference>
<organism evidence="1 2">
    <name type="scientific">Senna tora</name>
    <dbReference type="NCBI Taxonomy" id="362788"/>
    <lineage>
        <taxon>Eukaryota</taxon>
        <taxon>Viridiplantae</taxon>
        <taxon>Streptophyta</taxon>
        <taxon>Embryophyta</taxon>
        <taxon>Tracheophyta</taxon>
        <taxon>Spermatophyta</taxon>
        <taxon>Magnoliopsida</taxon>
        <taxon>eudicotyledons</taxon>
        <taxon>Gunneridae</taxon>
        <taxon>Pentapetalae</taxon>
        <taxon>rosids</taxon>
        <taxon>fabids</taxon>
        <taxon>Fabales</taxon>
        <taxon>Fabaceae</taxon>
        <taxon>Caesalpinioideae</taxon>
        <taxon>Cassia clade</taxon>
        <taxon>Senna</taxon>
    </lineage>
</organism>
<protein>
    <submittedName>
        <fullName evidence="1">Putative ribonuclease H protein</fullName>
    </submittedName>
</protein>
<proteinExistence type="predicted"/>
<sequence length="195" mass="22228">MEIDREGSKIRSEKVGENDGDYLLRETLEVIFWIQRVWTQRLRKASEALIQCESGVAHLCHKVRSLIGFSEDMNQLSIPMPIYQTPNPLHQRRTRVIIINSIRDKLQSNLRVTLDRYLTKAFILKHLQVINDTSKLGLDDFAATNTMTETEEEVTGSVAGNASTSGISNRLKVRTVDIALHSIMIRRFPTNPPNI</sequence>
<gene>
    <name evidence="1" type="ORF">G2W53_013614</name>
</gene>
<evidence type="ECO:0000313" key="1">
    <source>
        <dbReference type="EMBL" id="KAF7831281.1"/>
    </source>
</evidence>
<name>A0A834U2L4_9FABA</name>
<evidence type="ECO:0000313" key="2">
    <source>
        <dbReference type="Proteomes" id="UP000634136"/>
    </source>
</evidence>
<accession>A0A834U2L4</accession>
<keyword evidence="2" id="KW-1185">Reference proteome</keyword>
<comment type="caution">
    <text evidence="1">The sequence shown here is derived from an EMBL/GenBank/DDBJ whole genome shotgun (WGS) entry which is preliminary data.</text>
</comment>
<reference evidence="1" key="1">
    <citation type="submission" date="2020-09" db="EMBL/GenBank/DDBJ databases">
        <title>Genome-Enabled Discovery of Anthraquinone Biosynthesis in Senna tora.</title>
        <authorList>
            <person name="Kang S.-H."/>
            <person name="Pandey R.P."/>
            <person name="Lee C.-M."/>
            <person name="Sim J.-S."/>
            <person name="Jeong J.-T."/>
            <person name="Choi B.-S."/>
            <person name="Jung M."/>
            <person name="Ginzburg D."/>
            <person name="Zhao K."/>
            <person name="Won S.Y."/>
            <person name="Oh T.-J."/>
            <person name="Yu Y."/>
            <person name="Kim N.-H."/>
            <person name="Lee O.R."/>
            <person name="Lee T.-H."/>
            <person name="Bashyal P."/>
            <person name="Kim T.-S."/>
            <person name="Lee W.-H."/>
            <person name="Kawkins C."/>
            <person name="Kim C.-K."/>
            <person name="Kim J.S."/>
            <person name="Ahn B.O."/>
            <person name="Rhee S.Y."/>
            <person name="Sohng J.K."/>
        </authorList>
    </citation>
    <scope>NUCLEOTIDE SEQUENCE</scope>
    <source>
        <tissue evidence="1">Leaf</tissue>
    </source>
</reference>